<dbReference type="PANTHER" id="PTHR30028">
    <property type="entry name" value="UPF0014 INNER MEMBRANE PROTEIN YBBM-RELATED"/>
    <property type="match status" value="1"/>
</dbReference>
<feature type="transmembrane region" description="Helical" evidence="6">
    <location>
        <begin position="97"/>
        <end position="119"/>
    </location>
</feature>
<dbReference type="EMBL" id="JAGGLR010000011">
    <property type="protein sequence ID" value="MBP2063468.1"/>
    <property type="molecule type" value="Genomic_DNA"/>
</dbReference>
<dbReference type="Proteomes" id="UP000756710">
    <property type="component" value="Unassembled WGS sequence"/>
</dbReference>
<evidence type="ECO:0000313" key="7">
    <source>
        <dbReference type="EMBL" id="CDR01387.1"/>
    </source>
</evidence>
<evidence type="ECO:0000313" key="9">
    <source>
        <dbReference type="Proteomes" id="UP000756710"/>
    </source>
</evidence>
<dbReference type="HOGENOM" id="CLU_076147_2_0_11"/>
<comment type="subcellular location">
    <subcellularLocation>
        <location evidence="1">Membrane</location>
        <topology evidence="1">Multi-pass membrane protein</topology>
    </subcellularLocation>
</comment>
<feature type="transmembrane region" description="Helical" evidence="6">
    <location>
        <begin position="219"/>
        <end position="244"/>
    </location>
</feature>
<accession>A0A060ZC04</accession>
<evidence type="ECO:0000256" key="2">
    <source>
        <dbReference type="ARBA" id="ARBA00005268"/>
    </source>
</evidence>
<reference evidence="7" key="1">
    <citation type="submission" date="2014-05" db="EMBL/GenBank/DDBJ databases">
        <authorList>
            <person name="Horn Fabian"/>
        </authorList>
    </citation>
    <scope>NUCLEOTIDE SEQUENCE</scope>
</reference>
<dbReference type="InterPro" id="IPR005226">
    <property type="entry name" value="UPF0014_fam"/>
</dbReference>
<name>A0A060ZC04_9ACTN</name>
<feature type="transmembrane region" description="Helical" evidence="6">
    <location>
        <begin position="195"/>
        <end position="213"/>
    </location>
</feature>
<gene>
    <name evidence="8" type="ORF">J2Z30_004489</name>
    <name evidence="7" type="ORF">SIRAN334</name>
</gene>
<evidence type="ECO:0000256" key="1">
    <source>
        <dbReference type="ARBA" id="ARBA00004141"/>
    </source>
</evidence>
<keyword evidence="4 6" id="KW-1133">Transmembrane helix</keyword>
<keyword evidence="3 6" id="KW-0812">Transmembrane</keyword>
<dbReference type="Pfam" id="PF03649">
    <property type="entry name" value="UPF0014"/>
    <property type="match status" value="1"/>
</dbReference>
<evidence type="ECO:0000256" key="6">
    <source>
        <dbReference type="SAM" id="Phobius"/>
    </source>
</evidence>
<evidence type="ECO:0000256" key="3">
    <source>
        <dbReference type="ARBA" id="ARBA00022692"/>
    </source>
</evidence>
<dbReference type="GO" id="GO:0005886">
    <property type="term" value="C:plasma membrane"/>
    <property type="evidence" value="ECO:0007669"/>
    <property type="project" value="TreeGrafter"/>
</dbReference>
<sequence length="260" mass="26546">MLLPVNATLGVVMAALLASAVAIAARANFGDARGARRYGKEIAIAGARAALQLAVVSLVIGVVVHVLPLTLGFVVLMLSVAAWTAGHRVTRHPSWRWAAAPIACGVLPVLAALLLTGLLPPKGIALIPVAGILTGGALTATVLAGRRALEELTARRGEVEAALALGFLDRDARLEIARPAASDALIPGLDQTRTVGLVTLPGAYVGMLLSGSSPVEAGAVQLFVLIALLAVQSIAVWATLELVARGHIVGMSERAPSSDV</sequence>
<feature type="transmembrane region" description="Helical" evidence="6">
    <location>
        <begin position="6"/>
        <end position="29"/>
    </location>
</feature>
<evidence type="ECO:0000256" key="5">
    <source>
        <dbReference type="ARBA" id="ARBA00023136"/>
    </source>
</evidence>
<protein>
    <submittedName>
        <fullName evidence="8">ABC transport system permease protein</fullName>
    </submittedName>
</protein>
<evidence type="ECO:0000256" key="4">
    <source>
        <dbReference type="ARBA" id="ARBA00022989"/>
    </source>
</evidence>
<comment type="similarity">
    <text evidence="2">Belongs to the UPF0014 family.</text>
</comment>
<keyword evidence="9" id="KW-1185">Reference proteome</keyword>
<evidence type="ECO:0000313" key="8">
    <source>
        <dbReference type="EMBL" id="MBP2063468.1"/>
    </source>
</evidence>
<organism evidence="7">
    <name type="scientific">Streptomyces iranensis</name>
    <dbReference type="NCBI Taxonomy" id="576784"/>
    <lineage>
        <taxon>Bacteria</taxon>
        <taxon>Bacillati</taxon>
        <taxon>Actinomycetota</taxon>
        <taxon>Actinomycetes</taxon>
        <taxon>Kitasatosporales</taxon>
        <taxon>Streptomycetaceae</taxon>
        <taxon>Streptomyces</taxon>
        <taxon>Streptomyces violaceusniger group</taxon>
    </lineage>
</organism>
<keyword evidence="5 6" id="KW-0472">Membrane</keyword>
<dbReference type="RefSeq" id="WP_044580650.1">
    <property type="nucleotide sequence ID" value="NZ_BAABDR010000078.1"/>
</dbReference>
<dbReference type="AlphaFoldDB" id="A0A060ZC04"/>
<feature type="transmembrane region" description="Helical" evidence="6">
    <location>
        <begin position="125"/>
        <end position="145"/>
    </location>
</feature>
<reference evidence="8 9" key="2">
    <citation type="submission" date="2021-03" db="EMBL/GenBank/DDBJ databases">
        <title>Genomic Encyclopedia of Type Strains, Phase IV (KMG-IV): sequencing the most valuable type-strain genomes for metagenomic binning, comparative biology and taxonomic classification.</title>
        <authorList>
            <person name="Goeker M."/>
        </authorList>
    </citation>
    <scope>NUCLEOTIDE SEQUENCE [LARGE SCALE GENOMIC DNA]</scope>
    <source>
        <strain evidence="8 9">DSM 41954</strain>
    </source>
</reference>
<dbReference type="PANTHER" id="PTHR30028:SF0">
    <property type="entry name" value="PROTEIN ALUMINUM SENSITIVE 3"/>
    <property type="match status" value="1"/>
</dbReference>
<dbReference type="EMBL" id="LK022848">
    <property type="protein sequence ID" value="CDR01387.1"/>
    <property type="molecule type" value="Genomic_DNA"/>
</dbReference>
<proteinExistence type="inferred from homology"/>